<sequence>MKLRWQTVVLAAAASLLASLCRSGHDSQCPLLSREVPNATRTDQGTCVDDSLAAPRPRRTPAPQGEASGVGQSSQEELQWDVAWEAVEGEYIWVERANQAAAHPTDFGLLRISLADAEAVKARLVQLPGVRDVHSQQRMTRALAWEGEEGDSVGGCSLCEVGGPKERGVLKRPGRLSTRATAGLGAGGAGGNASDGGAAGAAAGRRLQARNSVTALFGAEKLWAAGFRGAGVRMGVFDTGIRADHPHVKNIRERTNWTHEPTLEDGLGHGTFVAGVVAGQDDACPGFAPEVELYTFRVFTNDQVSYTSWFLDAFNYAIATEMHIVNLSIGGPDYLDLPFVEKVWEITSAGILMVSAIGNDGPLYGTLNNPADQNDVLGVGGIDYSDAIATFSSRGMSTWELPRGYGRAKPDVVAYGRDVLGSRIQGGCRSLSGTSVASPVVAGAVCLLASVVPEPRWQTEGGVLNPAAMKQALVEGAQRIPGINMFEQGQGKMDLQASMKILQVYAPRASIVPAALNFTDCPFMWPFCRQPLYAHAMPLMFNATVLNGMGLIGWFEDEPVFTPGNEGGALLDIRFEHSDQLWPWSGFLALYVRVRDAGAAFSGQAAGEVAFTVVSPPVMGETAQRRSLVRLPIVLEIIPTPPRQRRLLWDQFHSVRYPPAYIPRDSLEVRNDILDWHGDHPHTNYHAMYDALRDAGFFLEVLGSPFTCFDAAQYGALLLVDSEEEYYGEEAAKLARDVEAGLGLLVFGEWYNVDTMVRMKFFDDNTRSWWTPATGGANVPALNELLAPFGVAFGDAILEGQLAVDGEKLVCASGANIVRFPAGGHLHAAELADKATAGIARTVGRAGREAAGVHAVLGLVEHVAGRLAVYGDSNCLDSSHQRTPCYALLVKLARWATEGVKDPALFPPSALLAEALGGEAQLLPTRRADVDGASFSTVLRGPAICHPNAPLDFHTLAAPRRGATAGERQAAAVQLRDDNTVLAEPNPRGPAALAPDALQTRAHGKAAVTREAKAIDGPSIVLPSL</sequence>
<dbReference type="InterPro" id="IPR050131">
    <property type="entry name" value="Peptidase_S8_subtilisin-like"/>
</dbReference>
<dbReference type="Pfam" id="PF23094">
    <property type="entry name" value="MBTPS1_3rd"/>
    <property type="match status" value="1"/>
</dbReference>
<dbReference type="InterPro" id="IPR057032">
    <property type="entry name" value="MBTPS1_4th"/>
</dbReference>
<evidence type="ECO:0000259" key="9">
    <source>
        <dbReference type="Pfam" id="PF23090"/>
    </source>
</evidence>
<dbReference type="PANTHER" id="PTHR43806">
    <property type="entry name" value="PEPTIDASE S8"/>
    <property type="match status" value="1"/>
</dbReference>
<dbReference type="Pfam" id="PF23090">
    <property type="entry name" value="MBTPS1_4th"/>
    <property type="match status" value="1"/>
</dbReference>
<dbReference type="PANTHER" id="PTHR43806:SF7">
    <property type="entry name" value="MEMBRANE-BOUND TRANSCRIPTION FACTOR SITE-1 PROTEASE"/>
    <property type="match status" value="1"/>
</dbReference>
<comment type="similarity">
    <text evidence="1 5">Belongs to the peptidase S8 family.</text>
</comment>
<keyword evidence="7" id="KW-0732">Signal</keyword>
<dbReference type="Proteomes" id="UP001445335">
    <property type="component" value="Unassembled WGS sequence"/>
</dbReference>
<feature type="domain" description="MBTPS1 fourth" evidence="9">
    <location>
        <begin position="641"/>
        <end position="909"/>
    </location>
</feature>
<dbReference type="PROSITE" id="PS00137">
    <property type="entry name" value="SUBTILASE_HIS"/>
    <property type="match status" value="1"/>
</dbReference>
<reference evidence="11 12" key="1">
    <citation type="journal article" date="2024" name="Nat. Commun.">
        <title>Phylogenomics reveals the evolutionary origins of lichenization in chlorophyte algae.</title>
        <authorList>
            <person name="Puginier C."/>
            <person name="Libourel C."/>
            <person name="Otte J."/>
            <person name="Skaloud P."/>
            <person name="Haon M."/>
            <person name="Grisel S."/>
            <person name="Petersen M."/>
            <person name="Berrin J.G."/>
            <person name="Delaux P.M."/>
            <person name="Dal Grande F."/>
            <person name="Keller J."/>
        </authorList>
    </citation>
    <scope>NUCLEOTIDE SEQUENCE [LARGE SCALE GENOMIC DNA]</scope>
    <source>
        <strain evidence="11 12">SAG 245.80</strain>
    </source>
</reference>
<accession>A0AAW1S1D1</accession>
<organism evidence="11 12">
    <name type="scientific">Elliptochloris bilobata</name>
    <dbReference type="NCBI Taxonomy" id="381761"/>
    <lineage>
        <taxon>Eukaryota</taxon>
        <taxon>Viridiplantae</taxon>
        <taxon>Chlorophyta</taxon>
        <taxon>core chlorophytes</taxon>
        <taxon>Trebouxiophyceae</taxon>
        <taxon>Trebouxiophyceae incertae sedis</taxon>
        <taxon>Elliptochloris clade</taxon>
        <taxon>Elliptochloris</taxon>
    </lineage>
</organism>
<dbReference type="GO" id="GO:0004252">
    <property type="term" value="F:serine-type endopeptidase activity"/>
    <property type="evidence" value="ECO:0007669"/>
    <property type="project" value="UniProtKB-UniRule"/>
</dbReference>
<comment type="caution">
    <text evidence="11">The sequence shown here is derived from an EMBL/GenBank/DDBJ whole genome shotgun (WGS) entry which is preliminary data.</text>
</comment>
<keyword evidence="4 5" id="KW-0720">Serine protease</keyword>
<evidence type="ECO:0000259" key="10">
    <source>
        <dbReference type="Pfam" id="PF23094"/>
    </source>
</evidence>
<dbReference type="SUPFAM" id="SSF52743">
    <property type="entry name" value="Subtilisin-like"/>
    <property type="match status" value="1"/>
</dbReference>
<feature type="domain" description="Peptidase S8/S53" evidence="8">
    <location>
        <begin position="229"/>
        <end position="490"/>
    </location>
</feature>
<evidence type="ECO:0000256" key="7">
    <source>
        <dbReference type="SAM" id="SignalP"/>
    </source>
</evidence>
<dbReference type="InterPro" id="IPR000209">
    <property type="entry name" value="Peptidase_S8/S53_dom"/>
</dbReference>
<evidence type="ECO:0000313" key="12">
    <source>
        <dbReference type="Proteomes" id="UP001445335"/>
    </source>
</evidence>
<feature type="active site" description="Charge relay system" evidence="5">
    <location>
        <position position="435"/>
    </location>
</feature>
<dbReference type="GO" id="GO:0006508">
    <property type="term" value="P:proteolysis"/>
    <property type="evidence" value="ECO:0007669"/>
    <property type="project" value="UniProtKB-KW"/>
</dbReference>
<dbReference type="GO" id="GO:0005794">
    <property type="term" value="C:Golgi apparatus"/>
    <property type="evidence" value="ECO:0007669"/>
    <property type="project" value="TreeGrafter"/>
</dbReference>
<dbReference type="InterPro" id="IPR057060">
    <property type="entry name" value="MBTPS1_3rd"/>
</dbReference>
<evidence type="ECO:0000256" key="3">
    <source>
        <dbReference type="ARBA" id="ARBA00022801"/>
    </source>
</evidence>
<protein>
    <recommendedName>
        <fullName evidence="13">Peptidase S8/S53 domain-containing protein</fullName>
    </recommendedName>
</protein>
<dbReference type="InterPro" id="IPR036852">
    <property type="entry name" value="Peptidase_S8/S53_dom_sf"/>
</dbReference>
<keyword evidence="3 5" id="KW-0378">Hydrolase</keyword>
<proteinExistence type="inferred from homology"/>
<evidence type="ECO:0000259" key="8">
    <source>
        <dbReference type="Pfam" id="PF00082"/>
    </source>
</evidence>
<feature type="domain" description="MBTPS1 third" evidence="10">
    <location>
        <begin position="512"/>
        <end position="640"/>
    </location>
</feature>
<keyword evidence="12" id="KW-1185">Reference proteome</keyword>
<feature type="region of interest" description="Disordered" evidence="6">
    <location>
        <begin position="40"/>
        <end position="75"/>
    </location>
</feature>
<evidence type="ECO:0000256" key="1">
    <source>
        <dbReference type="ARBA" id="ARBA00011073"/>
    </source>
</evidence>
<dbReference type="AlphaFoldDB" id="A0AAW1S1D1"/>
<feature type="chain" id="PRO_5043329434" description="Peptidase S8/S53 domain-containing protein" evidence="7">
    <location>
        <begin position="24"/>
        <end position="1025"/>
    </location>
</feature>
<evidence type="ECO:0000313" key="11">
    <source>
        <dbReference type="EMBL" id="KAK9839877.1"/>
    </source>
</evidence>
<dbReference type="PROSITE" id="PS51892">
    <property type="entry name" value="SUBTILASE"/>
    <property type="match status" value="1"/>
</dbReference>
<dbReference type="InterPro" id="IPR022398">
    <property type="entry name" value="Peptidase_S8_His-AS"/>
</dbReference>
<feature type="active site" description="Charge relay system" evidence="5">
    <location>
        <position position="269"/>
    </location>
</feature>
<dbReference type="PRINTS" id="PR00723">
    <property type="entry name" value="SUBTILISIN"/>
</dbReference>
<dbReference type="EMBL" id="JALJOU010000014">
    <property type="protein sequence ID" value="KAK9839877.1"/>
    <property type="molecule type" value="Genomic_DNA"/>
</dbReference>
<evidence type="ECO:0000256" key="4">
    <source>
        <dbReference type="ARBA" id="ARBA00022825"/>
    </source>
</evidence>
<feature type="active site" description="Charge relay system" evidence="5">
    <location>
        <position position="238"/>
    </location>
</feature>
<dbReference type="Pfam" id="PF00082">
    <property type="entry name" value="Peptidase_S8"/>
    <property type="match status" value="1"/>
</dbReference>
<dbReference type="InterPro" id="IPR015500">
    <property type="entry name" value="Peptidase_S8_subtilisin-rel"/>
</dbReference>
<evidence type="ECO:0000256" key="5">
    <source>
        <dbReference type="PROSITE-ProRule" id="PRU01240"/>
    </source>
</evidence>
<keyword evidence="2 5" id="KW-0645">Protease</keyword>
<dbReference type="InterPro" id="IPR023828">
    <property type="entry name" value="Peptidase_S8_Ser-AS"/>
</dbReference>
<feature type="signal peptide" evidence="7">
    <location>
        <begin position="1"/>
        <end position="23"/>
    </location>
</feature>
<evidence type="ECO:0000256" key="2">
    <source>
        <dbReference type="ARBA" id="ARBA00022670"/>
    </source>
</evidence>
<gene>
    <name evidence="11" type="ORF">WJX81_008224</name>
</gene>
<evidence type="ECO:0000256" key="6">
    <source>
        <dbReference type="SAM" id="MobiDB-lite"/>
    </source>
</evidence>
<evidence type="ECO:0008006" key="13">
    <source>
        <dbReference type="Google" id="ProtNLM"/>
    </source>
</evidence>
<dbReference type="Gene3D" id="3.40.50.200">
    <property type="entry name" value="Peptidase S8/S53 domain"/>
    <property type="match status" value="1"/>
</dbReference>
<dbReference type="PROSITE" id="PS00138">
    <property type="entry name" value="SUBTILASE_SER"/>
    <property type="match status" value="1"/>
</dbReference>
<name>A0AAW1S1D1_9CHLO</name>